<evidence type="ECO:0000313" key="3">
    <source>
        <dbReference type="Proteomes" id="UP000007058"/>
    </source>
</evidence>
<gene>
    <name evidence="2" type="ordered locus">amb4495</name>
</gene>
<proteinExistence type="predicted"/>
<dbReference type="HOGENOM" id="CLU_3045073_0_0_5"/>
<reference evidence="2 3" key="1">
    <citation type="journal article" date="2005" name="DNA Res.">
        <title>Complete genome sequence of the facultative anaerobic magnetotactic bacterium Magnetospirillum sp. strain AMB-1.</title>
        <authorList>
            <person name="Matsunaga T."/>
            <person name="Okamura Y."/>
            <person name="Fukuda Y."/>
            <person name="Wahyudi A.T."/>
            <person name="Murase Y."/>
            <person name="Takeyama H."/>
        </authorList>
    </citation>
    <scope>NUCLEOTIDE SEQUENCE [LARGE SCALE GENOMIC DNA]</scope>
    <source>
        <strain evidence="3">ATCC 700264 / AMB-1</strain>
    </source>
</reference>
<name>Q2VYM6_PARM1</name>
<sequence>MSDEQAPAPPPTGRRYKEWEHSYAEEVAFSRKIFFGMMIALAILLGALTYGALR</sequence>
<evidence type="ECO:0000313" key="2">
    <source>
        <dbReference type="EMBL" id="BAE53299.1"/>
    </source>
</evidence>
<dbReference type="KEGG" id="mag:amb4495"/>
<dbReference type="AlphaFoldDB" id="Q2VYM6"/>
<keyword evidence="1" id="KW-1133">Transmembrane helix</keyword>
<organism evidence="2 3">
    <name type="scientific">Paramagnetospirillum magneticum (strain ATCC 700264 / AMB-1)</name>
    <name type="common">Magnetospirillum magneticum</name>
    <dbReference type="NCBI Taxonomy" id="342108"/>
    <lineage>
        <taxon>Bacteria</taxon>
        <taxon>Pseudomonadati</taxon>
        <taxon>Pseudomonadota</taxon>
        <taxon>Alphaproteobacteria</taxon>
        <taxon>Rhodospirillales</taxon>
        <taxon>Magnetospirillaceae</taxon>
        <taxon>Paramagnetospirillum</taxon>
    </lineage>
</organism>
<feature type="transmembrane region" description="Helical" evidence="1">
    <location>
        <begin position="33"/>
        <end position="53"/>
    </location>
</feature>
<dbReference type="EMBL" id="AP007255">
    <property type="protein sequence ID" value="BAE53299.1"/>
    <property type="molecule type" value="Genomic_DNA"/>
</dbReference>
<evidence type="ECO:0000256" key="1">
    <source>
        <dbReference type="SAM" id="Phobius"/>
    </source>
</evidence>
<dbReference type="RefSeq" id="WP_011386839.1">
    <property type="nucleotide sequence ID" value="NC_007626.1"/>
</dbReference>
<dbReference type="Proteomes" id="UP000007058">
    <property type="component" value="Chromosome"/>
</dbReference>
<keyword evidence="3" id="KW-1185">Reference proteome</keyword>
<keyword evidence="1" id="KW-0472">Membrane</keyword>
<protein>
    <submittedName>
        <fullName evidence="2">Uncharacterized protein</fullName>
    </submittedName>
</protein>
<dbReference type="STRING" id="342108.amb4495"/>
<keyword evidence="1" id="KW-0812">Transmembrane</keyword>
<accession>Q2VYM6</accession>